<feature type="transmembrane region" description="Helical" evidence="1">
    <location>
        <begin position="21"/>
        <end position="38"/>
    </location>
</feature>
<sequence length="64" mass="6491">MDFIKNFMREEDGVTAIEYGLIASLVAVAIVGGASLLGTDLNLLFNNLAACMAAPSAANCALGG</sequence>
<protein>
    <submittedName>
        <fullName evidence="2">Flp family type IVb pilin</fullName>
    </submittedName>
</protein>
<keyword evidence="3" id="KW-1185">Reference proteome</keyword>
<name>A0A515D9Q2_9BURK</name>
<organism evidence="2 3">
    <name type="scientific">Rhodoferax sediminis</name>
    <dbReference type="NCBI Taxonomy" id="2509614"/>
    <lineage>
        <taxon>Bacteria</taxon>
        <taxon>Pseudomonadati</taxon>
        <taxon>Pseudomonadota</taxon>
        <taxon>Betaproteobacteria</taxon>
        <taxon>Burkholderiales</taxon>
        <taxon>Comamonadaceae</taxon>
        <taxon>Rhodoferax</taxon>
    </lineage>
</organism>
<evidence type="ECO:0000256" key="1">
    <source>
        <dbReference type="SAM" id="Phobius"/>
    </source>
</evidence>
<keyword evidence="1" id="KW-0812">Transmembrane</keyword>
<reference evidence="2 3" key="1">
    <citation type="submission" date="2019-01" db="EMBL/GenBank/DDBJ databases">
        <title>Genomic insights into a novel species Rhodoferax sp.</title>
        <authorList>
            <person name="Jin L."/>
        </authorList>
    </citation>
    <scope>NUCLEOTIDE SEQUENCE [LARGE SCALE GENOMIC DNA]</scope>
    <source>
        <strain evidence="2 3">CHu59-6-5</strain>
    </source>
</reference>
<dbReference type="EMBL" id="CP035503">
    <property type="protein sequence ID" value="QDL37135.1"/>
    <property type="molecule type" value="Genomic_DNA"/>
</dbReference>
<dbReference type="Proteomes" id="UP000316798">
    <property type="component" value="Chromosome"/>
</dbReference>
<dbReference type="Pfam" id="PF04964">
    <property type="entry name" value="Flp_Fap"/>
    <property type="match status" value="1"/>
</dbReference>
<keyword evidence="1" id="KW-0472">Membrane</keyword>
<evidence type="ECO:0000313" key="3">
    <source>
        <dbReference type="Proteomes" id="UP000316798"/>
    </source>
</evidence>
<dbReference type="KEGG" id="rhf:EUB48_07430"/>
<dbReference type="RefSeq" id="WP_142818302.1">
    <property type="nucleotide sequence ID" value="NZ_CP035503.1"/>
</dbReference>
<gene>
    <name evidence="2" type="ORF">EUB48_07430</name>
</gene>
<dbReference type="InterPro" id="IPR007047">
    <property type="entry name" value="Flp_Fap"/>
</dbReference>
<proteinExistence type="predicted"/>
<evidence type="ECO:0000313" key="2">
    <source>
        <dbReference type="EMBL" id="QDL37135.1"/>
    </source>
</evidence>
<dbReference type="AlphaFoldDB" id="A0A515D9Q2"/>
<keyword evidence="1" id="KW-1133">Transmembrane helix</keyword>
<dbReference type="OrthoDB" id="5325135at2"/>
<accession>A0A515D9Q2</accession>